<evidence type="ECO:0000259" key="3">
    <source>
        <dbReference type="PROSITE" id="PS50853"/>
    </source>
</evidence>
<dbReference type="EMBL" id="JAGYVZ010000033">
    <property type="protein sequence ID" value="MBS7233777.1"/>
    <property type="molecule type" value="Genomic_DNA"/>
</dbReference>
<protein>
    <submittedName>
        <fullName evidence="4">Choice-of-anchor L domain-containing protein</fullName>
    </submittedName>
</protein>
<dbReference type="RefSeq" id="WP_213306946.1">
    <property type="nucleotide sequence ID" value="NZ_JAGYVZ010000033.1"/>
</dbReference>
<dbReference type="PANTHER" id="PTHR46708:SF2">
    <property type="entry name" value="FIBRONECTIN TYPE-III DOMAIN-CONTAINING PROTEIN"/>
    <property type="match status" value="1"/>
</dbReference>
<dbReference type="InterPro" id="IPR036116">
    <property type="entry name" value="FN3_sf"/>
</dbReference>
<accession>A0ABS5PHM3</accession>
<dbReference type="Gene3D" id="2.60.40.10">
    <property type="entry name" value="Immunoglobulins"/>
    <property type="match status" value="5"/>
</dbReference>
<dbReference type="PANTHER" id="PTHR46708">
    <property type="entry name" value="TENASCIN"/>
    <property type="match status" value="1"/>
</dbReference>
<dbReference type="CDD" id="cd00063">
    <property type="entry name" value="FN3"/>
    <property type="match status" value="4"/>
</dbReference>
<evidence type="ECO:0000313" key="5">
    <source>
        <dbReference type="Proteomes" id="UP000722625"/>
    </source>
</evidence>
<feature type="domain" description="Fibronectin type-III" evidence="3">
    <location>
        <begin position="621"/>
        <end position="715"/>
    </location>
</feature>
<feature type="domain" description="Fibronectin type-III" evidence="3">
    <location>
        <begin position="1041"/>
        <end position="1138"/>
    </location>
</feature>
<dbReference type="InterPro" id="IPR049804">
    <property type="entry name" value="Choice_anch_L"/>
</dbReference>
<evidence type="ECO:0000256" key="2">
    <source>
        <dbReference type="ARBA" id="ARBA00022737"/>
    </source>
</evidence>
<dbReference type="InterPro" id="IPR013783">
    <property type="entry name" value="Ig-like_fold"/>
</dbReference>
<name>A0ABS5PHM3_9FLAO</name>
<sequence length="1999" mass="215037">MKKIILTAILVFWSSYSYCRLNNDTKSFNHKSFIWTSLLLHKAALTTVDNSKIWEKTSVGLYSGMSARNKDYSSGSVLKKKNVNRTAACDQPAYLYASDITATAAKLQWYGGSSEYIVEYGLKGFTPGTGTIVSSISTTFYDVESLSPSTEYDFYVTGVCFGINSDISLVGTVKTSAIGSLCNEAIQVAGLPFFTADNTLNYGNNIYDSYPGCGTSYGFLRGNDVVYSFTNSTIGDKSLSVTLDPLQTKGLGVFVFEQCSDIANNCRFSQADNTSSVRNIPEVIVNAGKTIYIVISSSGAPEDTNFNFSIQEIACKAPIELKASAIMLNTAKLSWQDTAGAPAWQVFVQTAGGSLPTTDGVTTTDSNNFVASQLTETAEPLLADTGYQYWVRSDCGDGLFSPWAGPLRFNLPSCSSACPYTFKLTDSAGDGWNGTTMDVVQNGFIVATLGGNFKDGTEQVESLALCEGPFELFWNGGFSDDEQVGLSILNPFGQTIYSLDQTLVYPGIQIFAGTANCSTPECFPPKNLQTSAVSTDKATFSWEPDGPLPVSWDIYISKVGAAAPGSTTLATENTTLFPYVNGIALEPDTDYNFYVRAVCSFSGENSWSKPVAFKTLEVCASPTDLQLSASTLNSVDLTWNGTASSYQYIVLTAGSPEPNAMDPAWDLKQTPTNGVSITGLATARQYDIYVRSVCTAGVYSKAKKITVNTATCLADNRCSYTFTMTTNSEGGWVSLDQQMEIRQAGTVVATIGPDFDGGGLFEKSVQVSLCEGVPFEIFWKEGGYYFMEVGLAVKDANGKGIFYLPATNLNRLKPGTVIFTDTPVCKEQTCFAPTTLTVNNILSDSAQVSWTENNSTPFTPWDILILPATDLPPTQDATGWTTVTTNPFNLSGLNPNTTYVVYVRTKCSPTDQSYWSSGTEFHTLLGSVADYCDYTFVLKTSVAGSTWHPDMSLSVLQGGREIKRFTGPPTAYSEFPVKVPLFNNEPFELYWNVGGIFDYLVGIDVLDPDGLLVYSKDFGVGEQGTVLYSGISTCTPNPCGAPLQLTATNPSTDKITLGWTSVGTPDKYEVLILPANSLFPATDAAGAVESTTATFIPTVSSGLVKPGVLYEYYVRAVCDGGDRLSTWSGPKKFSLLLANDECTQGISIPVNPGADLVNTINSTIAGATQSSKALMCSGDGMGSVVPDDDVWFEFTAASTNHAIVIKNIKGILDAEPYSILSYHLFAPNACGLDAAPIICQRFNDFIIARDLIPGQTYKLRVYTFDVTPDRETPDLTITFDIGVITLPNYLKIDPIANTTALEAQTLTENLVNNVLLNGTCGTATNITFSTGFLHNYADYGGTGNGIGSFDKNGSSFSLNKGIVLATGTAKRGEGPLSGFQGDGGVYWPGWSDASGDSDLNKELEDNGLAGGSVNSTKLEFDFIPSGDKIDFNFVFASQDYGISDCRKISDTFMVLLTDEETGVTKNIAVVPGTQKPVSVATVNNNDFYNDAFVDGDPNHGTDDCPSANAAYFDRYFTPLGEFLSDGGSTLPGENPYLNPINYEGYTKPLKATSSVVAGKKYHLKFAIADLTDDWGHDAAVFIGSFDLETINLGADLLKSNGQAVCFGSTLTLDSKLDPAKFNIVWEKDGVVLPGENKATLMVSAPGEYRVLSRYADVVCSGPTTGSDSIIVEYNNEIVTGVPVDITLCSVESSATFDLTQNSAIILGTLGSDYSVSYFTSAVDAAANLNVIASPGAYTNTSNPQAIFARVSNSLNSCYKVVSFTIQLKDLYPQFTLTPDFSLCEFETASLSVTPLNFNIPDVMYAWTLDGAALPDSTPTIAIVEGGRYEVTVSNVSCSSKKQTVVTTIFATTPNFLEIGPICKGSAAPILETRSPNGISGVWSPAVVDLSKEATYMFIPNADQCANSQSLVIKPVICEPQKGISPNGDGLNDYFDLSDFKVKKLTVFNRYGLVVFSLDNYTKQWYGTTNSGKELPDGTYYYVIEQQNDKPLTGWIYLTH</sequence>
<dbReference type="PROSITE" id="PS50853">
    <property type="entry name" value="FN3"/>
    <property type="match status" value="5"/>
</dbReference>
<gene>
    <name evidence="4" type="ORF">KHA90_22425</name>
</gene>
<dbReference type="SMART" id="SM00060">
    <property type="entry name" value="FN3"/>
    <property type="match status" value="6"/>
</dbReference>
<feature type="domain" description="Fibronectin type-III" evidence="3">
    <location>
        <begin position="832"/>
        <end position="926"/>
    </location>
</feature>
<dbReference type="Pfam" id="PF00041">
    <property type="entry name" value="fn3"/>
    <property type="match status" value="2"/>
</dbReference>
<dbReference type="SUPFAM" id="SSF49265">
    <property type="entry name" value="Fibronectin type III"/>
    <property type="match status" value="4"/>
</dbReference>
<dbReference type="Pfam" id="PF13585">
    <property type="entry name" value="CHU_C"/>
    <property type="match status" value="1"/>
</dbReference>
<dbReference type="InterPro" id="IPR003961">
    <property type="entry name" value="FN3_dom"/>
</dbReference>
<dbReference type="InterPro" id="IPR026341">
    <property type="entry name" value="T9SS_type_B"/>
</dbReference>
<dbReference type="Proteomes" id="UP000722625">
    <property type="component" value="Unassembled WGS sequence"/>
</dbReference>
<feature type="domain" description="Fibronectin type-III" evidence="3">
    <location>
        <begin position="91"/>
        <end position="178"/>
    </location>
</feature>
<feature type="domain" description="Fibronectin type-III" evidence="3">
    <location>
        <begin position="524"/>
        <end position="618"/>
    </location>
</feature>
<proteinExistence type="predicted"/>
<evidence type="ECO:0000256" key="1">
    <source>
        <dbReference type="ARBA" id="ARBA00022729"/>
    </source>
</evidence>
<keyword evidence="2" id="KW-0677">Repeat</keyword>
<dbReference type="Gene3D" id="2.60.40.1220">
    <property type="match status" value="1"/>
</dbReference>
<keyword evidence="5" id="KW-1185">Reference proteome</keyword>
<organism evidence="4 5">
    <name type="scientific">Flavobacterium psychroterrae</name>
    <dbReference type="NCBI Taxonomy" id="2133767"/>
    <lineage>
        <taxon>Bacteria</taxon>
        <taxon>Pseudomonadati</taxon>
        <taxon>Bacteroidota</taxon>
        <taxon>Flavobacteriia</taxon>
        <taxon>Flavobacteriales</taxon>
        <taxon>Flavobacteriaceae</taxon>
        <taxon>Flavobacterium</taxon>
    </lineage>
</organism>
<dbReference type="NCBIfam" id="NF038133">
    <property type="entry name" value="choice_anch_L"/>
    <property type="match status" value="1"/>
</dbReference>
<evidence type="ECO:0000313" key="4">
    <source>
        <dbReference type="EMBL" id="MBS7233777.1"/>
    </source>
</evidence>
<keyword evidence="1" id="KW-0732">Signal</keyword>
<dbReference type="NCBIfam" id="TIGR04131">
    <property type="entry name" value="Bac_Flav_CTERM"/>
    <property type="match status" value="1"/>
</dbReference>
<dbReference type="InterPro" id="IPR014755">
    <property type="entry name" value="Cu-Rt/internalin_Ig-like"/>
</dbReference>
<dbReference type="InterPro" id="IPR050991">
    <property type="entry name" value="ECM_Regulatory_Proteins"/>
</dbReference>
<reference evidence="4 5" key="1">
    <citation type="journal article" date="2018" name="Int. J. Syst. Evol. Microbiol.">
        <title>Flavobacterium chryseum sp. nov. and Flavobacterium psychroterrae sp. nov., novel environmental bacteria isolated from Antarctica.</title>
        <authorList>
            <person name="Kralova S."/>
            <person name="Svec P."/>
            <person name="Busse H.J."/>
            <person name="Stankova E."/>
            <person name="Vaczi P."/>
            <person name="Sedlacek I."/>
        </authorList>
    </citation>
    <scope>NUCLEOTIDE SEQUENCE [LARGE SCALE GENOMIC DNA]</scope>
    <source>
        <strain evidence="4 5">CCM 8827</strain>
    </source>
</reference>
<comment type="caution">
    <text evidence="4">The sequence shown here is derived from an EMBL/GenBank/DDBJ whole genome shotgun (WGS) entry which is preliminary data.</text>
</comment>